<gene>
    <name evidence="2" type="ORF">KI659_18465</name>
</gene>
<sequence>MSKILSKAGVNDFEEPGWLFGSLGHMLLGLSFVLTGMVITFAFGEWAFGPQTNFAWARSPLILLNCVFFFLFWPLHLAAKDSLRFYDFLKKHYPEKLEEQSLVFSEWISRLAKPRLEFIIPFLMMFFAAFFAFLNDAPHWWEYAKAPIIALLITFQVFSIWENWQFKKVIKEEKQRLE</sequence>
<feature type="transmembrane region" description="Helical" evidence="1">
    <location>
        <begin position="116"/>
        <end position="134"/>
    </location>
</feature>
<dbReference type="EMBL" id="JAHCMY010000038">
    <property type="protein sequence ID" value="MBS9526010.1"/>
    <property type="molecule type" value="Genomic_DNA"/>
</dbReference>
<name>A0AAP2G5Y0_9BACT</name>
<organism evidence="2 3">
    <name type="scientific">Litoribacter ruber</name>
    <dbReference type="NCBI Taxonomy" id="702568"/>
    <lineage>
        <taxon>Bacteria</taxon>
        <taxon>Pseudomonadati</taxon>
        <taxon>Bacteroidota</taxon>
        <taxon>Cytophagia</taxon>
        <taxon>Cytophagales</taxon>
        <taxon>Cyclobacteriaceae</taxon>
        <taxon>Litoribacter</taxon>
    </lineage>
</organism>
<reference evidence="2 3" key="1">
    <citation type="submission" date="2021-05" db="EMBL/GenBank/DDBJ databases">
        <authorList>
            <person name="Zhang Z.D."/>
            <person name="Osman G."/>
        </authorList>
    </citation>
    <scope>NUCLEOTIDE SEQUENCE [LARGE SCALE GENOMIC DNA]</scope>
    <source>
        <strain evidence="2 3">KCTC 32217</strain>
    </source>
</reference>
<evidence type="ECO:0000256" key="1">
    <source>
        <dbReference type="SAM" id="Phobius"/>
    </source>
</evidence>
<dbReference type="AlphaFoldDB" id="A0AAP2G5Y0"/>
<keyword evidence="1" id="KW-0472">Membrane</keyword>
<feature type="transmembrane region" description="Helical" evidence="1">
    <location>
        <begin position="55"/>
        <end position="75"/>
    </location>
</feature>
<keyword evidence="1" id="KW-1133">Transmembrane helix</keyword>
<keyword evidence="1" id="KW-0812">Transmembrane</keyword>
<evidence type="ECO:0000313" key="2">
    <source>
        <dbReference type="EMBL" id="MBS9526010.1"/>
    </source>
</evidence>
<evidence type="ECO:0000313" key="3">
    <source>
        <dbReference type="Proteomes" id="UP001319104"/>
    </source>
</evidence>
<feature type="transmembrane region" description="Helical" evidence="1">
    <location>
        <begin position="20"/>
        <end position="43"/>
    </location>
</feature>
<accession>A0AAP2G5Y0</accession>
<dbReference type="Proteomes" id="UP001319104">
    <property type="component" value="Unassembled WGS sequence"/>
</dbReference>
<protein>
    <submittedName>
        <fullName evidence="2">Uncharacterized protein</fullName>
    </submittedName>
</protein>
<proteinExistence type="predicted"/>
<dbReference type="RefSeq" id="WP_213946869.1">
    <property type="nucleotide sequence ID" value="NZ_JAHCMY010000038.1"/>
</dbReference>
<keyword evidence="3" id="KW-1185">Reference proteome</keyword>
<feature type="transmembrane region" description="Helical" evidence="1">
    <location>
        <begin position="146"/>
        <end position="164"/>
    </location>
</feature>
<comment type="caution">
    <text evidence="2">The sequence shown here is derived from an EMBL/GenBank/DDBJ whole genome shotgun (WGS) entry which is preliminary data.</text>
</comment>